<evidence type="ECO:0000256" key="1">
    <source>
        <dbReference type="SAM" id="MobiDB-lite"/>
    </source>
</evidence>
<accession>A0A4D6MU86</accession>
<keyword evidence="3" id="KW-1185">Reference proteome</keyword>
<evidence type="ECO:0000313" key="3">
    <source>
        <dbReference type="Proteomes" id="UP000501690"/>
    </source>
</evidence>
<proteinExistence type="predicted"/>
<gene>
    <name evidence="2" type="ORF">DEO72_LG9g46</name>
</gene>
<name>A0A4D6MU86_VIGUN</name>
<feature type="region of interest" description="Disordered" evidence="1">
    <location>
        <begin position="1"/>
        <end position="29"/>
    </location>
</feature>
<sequence length="137" mass="15095">MTKSEKRRRTEHRSGWADSGQQDQSTPIRPFMLSGIRSNANECGLSVMRKTEEDENVHCLTAMASFNFSTVIVSIHHHVTVQTTTAPPPTAQIGPDPSPTTQIGPICHPQHRSDQSVTYDCESIKLSHSPSPNNPCC</sequence>
<organism evidence="2 3">
    <name type="scientific">Vigna unguiculata</name>
    <name type="common">Cowpea</name>
    <dbReference type="NCBI Taxonomy" id="3917"/>
    <lineage>
        <taxon>Eukaryota</taxon>
        <taxon>Viridiplantae</taxon>
        <taxon>Streptophyta</taxon>
        <taxon>Embryophyta</taxon>
        <taxon>Tracheophyta</taxon>
        <taxon>Spermatophyta</taxon>
        <taxon>Magnoliopsida</taxon>
        <taxon>eudicotyledons</taxon>
        <taxon>Gunneridae</taxon>
        <taxon>Pentapetalae</taxon>
        <taxon>rosids</taxon>
        <taxon>fabids</taxon>
        <taxon>Fabales</taxon>
        <taxon>Fabaceae</taxon>
        <taxon>Papilionoideae</taxon>
        <taxon>50 kb inversion clade</taxon>
        <taxon>NPAAA clade</taxon>
        <taxon>indigoferoid/millettioid clade</taxon>
        <taxon>Phaseoleae</taxon>
        <taxon>Vigna</taxon>
    </lineage>
</organism>
<feature type="region of interest" description="Disordered" evidence="1">
    <location>
        <begin position="83"/>
        <end position="111"/>
    </location>
</feature>
<dbReference type="Proteomes" id="UP000501690">
    <property type="component" value="Linkage Group LG9"/>
</dbReference>
<protein>
    <submittedName>
        <fullName evidence="2">Uncharacterized protein</fullName>
    </submittedName>
</protein>
<dbReference type="AlphaFoldDB" id="A0A4D6MU86"/>
<dbReference type="EMBL" id="CP039353">
    <property type="protein sequence ID" value="QCE05046.1"/>
    <property type="molecule type" value="Genomic_DNA"/>
</dbReference>
<feature type="compositionally biased region" description="Basic residues" evidence="1">
    <location>
        <begin position="1"/>
        <end position="11"/>
    </location>
</feature>
<reference evidence="2 3" key="1">
    <citation type="submission" date="2019-04" db="EMBL/GenBank/DDBJ databases">
        <title>An improved genome assembly and genetic linkage map for asparagus bean, Vigna unguiculata ssp. sesquipedialis.</title>
        <authorList>
            <person name="Xia Q."/>
            <person name="Zhang R."/>
            <person name="Dong Y."/>
        </authorList>
    </citation>
    <scope>NUCLEOTIDE SEQUENCE [LARGE SCALE GENOMIC DNA]</scope>
    <source>
        <tissue evidence="2">Leaf</tissue>
    </source>
</reference>
<evidence type="ECO:0000313" key="2">
    <source>
        <dbReference type="EMBL" id="QCE05046.1"/>
    </source>
</evidence>